<feature type="transmembrane region" description="Helical" evidence="6">
    <location>
        <begin position="144"/>
        <end position="168"/>
    </location>
</feature>
<dbReference type="Proteomes" id="UP000515151">
    <property type="component" value="Chromosome 2"/>
</dbReference>
<gene>
    <name evidence="9" type="primary">LOC116196619</name>
</gene>
<dbReference type="GO" id="GO:0022857">
    <property type="term" value="F:transmembrane transporter activity"/>
    <property type="evidence" value="ECO:0007669"/>
    <property type="project" value="InterPro"/>
</dbReference>
<dbReference type="GeneID" id="116196619"/>
<evidence type="ECO:0000313" key="8">
    <source>
        <dbReference type="Proteomes" id="UP000515151"/>
    </source>
</evidence>
<evidence type="ECO:0000256" key="6">
    <source>
        <dbReference type="RuleBase" id="RU363077"/>
    </source>
</evidence>
<accession>A0A6P8CIM3</accession>
<feature type="transmembrane region" description="Helical" evidence="6">
    <location>
        <begin position="284"/>
        <end position="304"/>
    </location>
</feature>
<evidence type="ECO:0000313" key="9">
    <source>
        <dbReference type="RefSeq" id="XP_031382299.1"/>
    </source>
</evidence>
<dbReference type="OrthoDB" id="1728340at2759"/>
<name>A0A6P8CIM3_PUNGR</name>
<evidence type="ECO:0000256" key="4">
    <source>
        <dbReference type="ARBA" id="ARBA00022989"/>
    </source>
</evidence>
<evidence type="ECO:0000256" key="1">
    <source>
        <dbReference type="ARBA" id="ARBA00004141"/>
    </source>
</evidence>
<dbReference type="InterPro" id="IPR000620">
    <property type="entry name" value="EamA_dom"/>
</dbReference>
<comment type="subcellular location">
    <subcellularLocation>
        <location evidence="1 6">Membrane</location>
        <topology evidence="1 6">Multi-pass membrane protein</topology>
    </subcellularLocation>
</comment>
<feature type="transmembrane region" description="Helical" evidence="6">
    <location>
        <begin position="188"/>
        <end position="208"/>
    </location>
</feature>
<dbReference type="InterPro" id="IPR030184">
    <property type="entry name" value="WAT1-related"/>
</dbReference>
<protein>
    <recommendedName>
        <fullName evidence="6">WAT1-related protein</fullName>
    </recommendedName>
</protein>
<dbReference type="SUPFAM" id="SSF103481">
    <property type="entry name" value="Multidrug resistance efflux transporter EmrE"/>
    <property type="match status" value="2"/>
</dbReference>
<keyword evidence="4 6" id="KW-1133">Transmembrane helix</keyword>
<feature type="transmembrane region" description="Helical" evidence="6">
    <location>
        <begin position="253"/>
        <end position="272"/>
    </location>
</feature>
<dbReference type="InterPro" id="IPR037185">
    <property type="entry name" value="EmrE-like"/>
</dbReference>
<reference evidence="9" key="2">
    <citation type="submission" date="2025-08" db="UniProtKB">
        <authorList>
            <consortium name="RefSeq"/>
        </authorList>
    </citation>
    <scope>IDENTIFICATION</scope>
    <source>
        <tissue evidence="9">Leaf</tissue>
    </source>
</reference>
<evidence type="ECO:0000259" key="7">
    <source>
        <dbReference type="Pfam" id="PF00892"/>
    </source>
</evidence>
<sequence length="363" mass="39558">MESAGEGRRDYCFRDVLPFSLMVSGECVYMGLNTLFKAATRRGMSHYVFTIYIYAIGAAALLPAAFISHSRSTVLPPPTLRIMSQIGLLGLIGSSSQIMGYTGIGLSSPTLASAISNLMPALTFILAVLFRMEKVSLKSRSSQAKIIGTVLSMLGAFMVTLYQGMPIIFGSKPSFLRRQSLHLPQSNWTLGGILLIGEYILVTLWYFIQAQIMKDYPAELIVVFLYNLCATLIAAVVGLIAEPNPNAWRVRGVGLASVLCSGLFVCCLNLSIHTWALRLKGPFYVAMFKPLSIAIAVAMGVVFLGDTLHLGSLVGSMIICVGFYTVIWGKVQEEMVEEFAASRTGSQPDHQVPLLQNYKADEV</sequence>
<dbReference type="PANTHER" id="PTHR31218">
    <property type="entry name" value="WAT1-RELATED PROTEIN"/>
    <property type="match status" value="1"/>
</dbReference>
<feature type="transmembrane region" description="Helical" evidence="6">
    <location>
        <begin position="310"/>
        <end position="329"/>
    </location>
</feature>
<feature type="transmembrane region" description="Helical" evidence="6">
    <location>
        <begin position="44"/>
        <end position="66"/>
    </location>
</feature>
<comment type="similarity">
    <text evidence="2 6">Belongs to the drug/metabolite transporter (DMT) superfamily. Plant drug/metabolite exporter (P-DME) (TC 2.A.7.4) family.</text>
</comment>
<evidence type="ECO:0000256" key="3">
    <source>
        <dbReference type="ARBA" id="ARBA00022692"/>
    </source>
</evidence>
<feature type="transmembrane region" description="Helical" evidence="6">
    <location>
        <begin position="220"/>
        <end position="241"/>
    </location>
</feature>
<evidence type="ECO:0000256" key="5">
    <source>
        <dbReference type="ARBA" id="ARBA00023136"/>
    </source>
</evidence>
<feature type="domain" description="EamA" evidence="7">
    <location>
        <begin position="25"/>
        <end position="160"/>
    </location>
</feature>
<evidence type="ECO:0000256" key="2">
    <source>
        <dbReference type="ARBA" id="ARBA00007635"/>
    </source>
</evidence>
<keyword evidence="8" id="KW-1185">Reference proteome</keyword>
<keyword evidence="3 6" id="KW-0812">Transmembrane</keyword>
<reference evidence="8" key="1">
    <citation type="journal article" date="2020" name="Plant Biotechnol. J.">
        <title>The pomegranate (Punica granatum L.) draft genome dissects genetic divergence between soft- and hard-seeded cultivars.</title>
        <authorList>
            <person name="Luo X."/>
            <person name="Li H."/>
            <person name="Wu Z."/>
            <person name="Yao W."/>
            <person name="Zhao P."/>
            <person name="Cao D."/>
            <person name="Yu H."/>
            <person name="Li K."/>
            <person name="Poudel K."/>
            <person name="Zhao D."/>
            <person name="Zhang F."/>
            <person name="Xia X."/>
            <person name="Chen L."/>
            <person name="Wang Q."/>
            <person name="Jing D."/>
            <person name="Cao S."/>
        </authorList>
    </citation>
    <scope>NUCLEOTIDE SEQUENCE [LARGE SCALE GENOMIC DNA]</scope>
    <source>
        <strain evidence="8">cv. Tunisia</strain>
    </source>
</reference>
<feature type="transmembrane region" description="Helical" evidence="6">
    <location>
        <begin position="110"/>
        <end position="132"/>
    </location>
</feature>
<keyword evidence="5 6" id="KW-0472">Membrane</keyword>
<dbReference type="RefSeq" id="XP_031382299.1">
    <property type="nucleotide sequence ID" value="XM_031526439.1"/>
</dbReference>
<organism evidence="8 9">
    <name type="scientific">Punica granatum</name>
    <name type="common">Pomegranate</name>
    <dbReference type="NCBI Taxonomy" id="22663"/>
    <lineage>
        <taxon>Eukaryota</taxon>
        <taxon>Viridiplantae</taxon>
        <taxon>Streptophyta</taxon>
        <taxon>Embryophyta</taxon>
        <taxon>Tracheophyta</taxon>
        <taxon>Spermatophyta</taxon>
        <taxon>Magnoliopsida</taxon>
        <taxon>eudicotyledons</taxon>
        <taxon>Gunneridae</taxon>
        <taxon>Pentapetalae</taxon>
        <taxon>rosids</taxon>
        <taxon>malvids</taxon>
        <taxon>Myrtales</taxon>
        <taxon>Lythraceae</taxon>
        <taxon>Punica</taxon>
    </lineage>
</organism>
<dbReference type="Pfam" id="PF00892">
    <property type="entry name" value="EamA"/>
    <property type="match status" value="1"/>
</dbReference>
<proteinExistence type="inferred from homology"/>
<dbReference type="GO" id="GO:0016020">
    <property type="term" value="C:membrane"/>
    <property type="evidence" value="ECO:0007669"/>
    <property type="project" value="UniProtKB-SubCell"/>
</dbReference>
<dbReference type="AlphaFoldDB" id="A0A6P8CIM3"/>